<sequence>MITIEPIPGSVSSRMEIREGERNINLFQCISCDSVAHMPSPKELPFAHQL</sequence>
<organism evidence="1 2">
    <name type="scientific">Rattus norvegicus</name>
    <name type="common">Rat</name>
    <dbReference type="NCBI Taxonomy" id="10116"/>
    <lineage>
        <taxon>Eukaryota</taxon>
        <taxon>Metazoa</taxon>
        <taxon>Chordata</taxon>
        <taxon>Craniata</taxon>
        <taxon>Vertebrata</taxon>
        <taxon>Euteleostomi</taxon>
        <taxon>Mammalia</taxon>
        <taxon>Eutheria</taxon>
        <taxon>Euarchontoglires</taxon>
        <taxon>Glires</taxon>
        <taxon>Rodentia</taxon>
        <taxon>Myomorpha</taxon>
        <taxon>Muroidea</taxon>
        <taxon>Muridae</taxon>
        <taxon>Murinae</taxon>
        <taxon>Rattus</taxon>
    </lineage>
</organism>
<dbReference type="AlphaFoldDB" id="A6HAR7"/>
<gene>
    <name evidence="1" type="ORF">rCG_62390</name>
</gene>
<evidence type="ECO:0000313" key="1">
    <source>
        <dbReference type="EMBL" id="EDM03122.1"/>
    </source>
</evidence>
<proteinExistence type="predicted"/>
<feature type="non-terminal residue" evidence="1">
    <location>
        <position position="50"/>
    </location>
</feature>
<accession>A6HAR7</accession>
<protein>
    <submittedName>
        <fullName evidence="1">RCG62390</fullName>
    </submittedName>
</protein>
<dbReference type="Proteomes" id="UP000234681">
    <property type="component" value="Chromosome 6"/>
</dbReference>
<dbReference type="EMBL" id="CH473947">
    <property type="protein sequence ID" value="EDM03122.1"/>
    <property type="molecule type" value="Genomic_DNA"/>
</dbReference>
<name>A6HAR7_RAT</name>
<evidence type="ECO:0000313" key="2">
    <source>
        <dbReference type="Proteomes" id="UP000234681"/>
    </source>
</evidence>
<reference evidence="2" key="1">
    <citation type="submission" date="2005-09" db="EMBL/GenBank/DDBJ databases">
        <authorList>
            <person name="Mural R.J."/>
            <person name="Li P.W."/>
            <person name="Adams M.D."/>
            <person name="Amanatides P.G."/>
            <person name="Baden-Tillson H."/>
            <person name="Barnstead M."/>
            <person name="Chin S.H."/>
            <person name="Dew I."/>
            <person name="Evans C.A."/>
            <person name="Ferriera S."/>
            <person name="Flanigan M."/>
            <person name="Fosler C."/>
            <person name="Glodek A."/>
            <person name="Gu Z."/>
            <person name="Holt R.A."/>
            <person name="Jennings D."/>
            <person name="Kraft C.L."/>
            <person name="Lu F."/>
            <person name="Nguyen T."/>
            <person name="Nusskern D.R."/>
            <person name="Pfannkoch C.M."/>
            <person name="Sitter C."/>
            <person name="Sutton G.G."/>
            <person name="Venter J.C."/>
            <person name="Wang Z."/>
            <person name="Woodage T."/>
            <person name="Zheng X.H."/>
            <person name="Zhong F."/>
        </authorList>
    </citation>
    <scope>NUCLEOTIDE SEQUENCE [LARGE SCALE GENOMIC DNA]</scope>
    <source>
        <strain>BN</strain>
        <strain evidence="2">Sprague-Dawley</strain>
    </source>
</reference>